<name>A0ABR9QLR8_9BACI</name>
<dbReference type="Proteomes" id="UP001516662">
    <property type="component" value="Unassembled WGS sequence"/>
</dbReference>
<dbReference type="EMBL" id="JADCLJ010000022">
    <property type="protein sequence ID" value="MBE4909437.1"/>
    <property type="molecule type" value="Genomic_DNA"/>
</dbReference>
<accession>A0ABR9QLR8</accession>
<reference evidence="1 2" key="1">
    <citation type="submission" date="2020-10" db="EMBL/GenBank/DDBJ databases">
        <title>Bacillus sp. HD4P25, an endophyte from a halophyte.</title>
        <authorList>
            <person name="Sun J.-Q."/>
        </authorList>
    </citation>
    <scope>NUCLEOTIDE SEQUENCE [LARGE SCALE GENOMIC DNA]</scope>
    <source>
        <strain evidence="1 2">YIM 93174</strain>
    </source>
</reference>
<gene>
    <name evidence="1" type="ORF">IMZ08_15400</name>
</gene>
<evidence type="ECO:0000313" key="1">
    <source>
        <dbReference type="EMBL" id="MBE4909437.1"/>
    </source>
</evidence>
<dbReference type="InterPro" id="IPR012452">
    <property type="entry name" value="DUF1657"/>
</dbReference>
<dbReference type="Pfam" id="PF07870">
    <property type="entry name" value="DUF1657"/>
    <property type="match status" value="1"/>
</dbReference>
<organism evidence="1 2">
    <name type="scientific">Litchfieldia luteola</name>
    <dbReference type="NCBI Taxonomy" id="682179"/>
    <lineage>
        <taxon>Bacteria</taxon>
        <taxon>Bacillati</taxon>
        <taxon>Bacillota</taxon>
        <taxon>Bacilli</taxon>
        <taxon>Bacillales</taxon>
        <taxon>Bacillaceae</taxon>
        <taxon>Litchfieldia</taxon>
    </lineage>
</organism>
<protein>
    <submittedName>
        <fullName evidence="1">DUF1657 domain-containing protein</fullName>
    </submittedName>
</protein>
<sequence length="68" mass="7680">MTVASQVKQTLASLKSMHASFQSLALTSIDEDAKRTFHEVMLTTEEIITDVKARVGELEYEEPQYKGF</sequence>
<proteinExistence type="predicted"/>
<evidence type="ECO:0000313" key="2">
    <source>
        <dbReference type="Proteomes" id="UP001516662"/>
    </source>
</evidence>
<comment type="caution">
    <text evidence="1">The sequence shown here is derived from an EMBL/GenBank/DDBJ whole genome shotgun (WGS) entry which is preliminary data.</text>
</comment>
<keyword evidence="2" id="KW-1185">Reference proteome</keyword>
<dbReference type="RefSeq" id="WP_193538063.1">
    <property type="nucleotide sequence ID" value="NZ_JADCLJ010000022.1"/>
</dbReference>